<name>A0ABD2NY76_9CUCU</name>
<keyword evidence="2" id="KW-1185">Reference proteome</keyword>
<sequence length="206" mass="23724">MELNLIFFMIYYYLDPCIANNRQDIMIVLPPCQPCEQDPPCQQPIIIATPPSPPPPPCKPPIIVTPGCPPEYPDCRPEPQLPCPPNPPGNPCPPCAPCPSWVGRFKRESNATYTYPSSGKWYKDVESQVYYHIFGRTIYIAKGTFYTKWVKSGDGAWIRNDDYLWTWDNDGQWFSKKSNKPLKHFVSRMNEVTIDIPTSDYFDKRL</sequence>
<evidence type="ECO:0000313" key="2">
    <source>
        <dbReference type="Proteomes" id="UP001516400"/>
    </source>
</evidence>
<proteinExistence type="predicted"/>
<dbReference type="EMBL" id="JABFTP020000146">
    <property type="protein sequence ID" value="KAL3283678.1"/>
    <property type="molecule type" value="Genomic_DNA"/>
</dbReference>
<organism evidence="1 2">
    <name type="scientific">Cryptolaemus montrouzieri</name>
    <dbReference type="NCBI Taxonomy" id="559131"/>
    <lineage>
        <taxon>Eukaryota</taxon>
        <taxon>Metazoa</taxon>
        <taxon>Ecdysozoa</taxon>
        <taxon>Arthropoda</taxon>
        <taxon>Hexapoda</taxon>
        <taxon>Insecta</taxon>
        <taxon>Pterygota</taxon>
        <taxon>Neoptera</taxon>
        <taxon>Endopterygota</taxon>
        <taxon>Coleoptera</taxon>
        <taxon>Polyphaga</taxon>
        <taxon>Cucujiformia</taxon>
        <taxon>Coccinelloidea</taxon>
        <taxon>Coccinellidae</taxon>
        <taxon>Scymninae</taxon>
        <taxon>Scymnini</taxon>
        <taxon>Cryptolaemus</taxon>
    </lineage>
</organism>
<reference evidence="1 2" key="1">
    <citation type="journal article" date="2021" name="BMC Biol.">
        <title>Horizontally acquired antibacterial genes associated with adaptive radiation of ladybird beetles.</title>
        <authorList>
            <person name="Li H.S."/>
            <person name="Tang X.F."/>
            <person name="Huang Y.H."/>
            <person name="Xu Z.Y."/>
            <person name="Chen M.L."/>
            <person name="Du X.Y."/>
            <person name="Qiu B.Y."/>
            <person name="Chen P.T."/>
            <person name="Zhang W."/>
            <person name="Slipinski A."/>
            <person name="Escalona H.E."/>
            <person name="Waterhouse R.M."/>
            <person name="Zwick A."/>
            <person name="Pang H."/>
        </authorList>
    </citation>
    <scope>NUCLEOTIDE SEQUENCE [LARGE SCALE GENOMIC DNA]</scope>
    <source>
        <strain evidence="1">SYSU2018</strain>
    </source>
</reference>
<accession>A0ABD2NY76</accession>
<dbReference type="Proteomes" id="UP001516400">
    <property type="component" value="Unassembled WGS sequence"/>
</dbReference>
<comment type="caution">
    <text evidence="1">The sequence shown here is derived from an EMBL/GenBank/DDBJ whole genome shotgun (WGS) entry which is preliminary data.</text>
</comment>
<gene>
    <name evidence="1" type="ORF">HHI36_023919</name>
</gene>
<dbReference type="AlphaFoldDB" id="A0ABD2NY76"/>
<protein>
    <submittedName>
        <fullName evidence="1">Uncharacterized protein</fullName>
    </submittedName>
</protein>
<evidence type="ECO:0000313" key="1">
    <source>
        <dbReference type="EMBL" id="KAL3283678.1"/>
    </source>
</evidence>